<comment type="subcellular location">
    <subcellularLocation>
        <location evidence="1 12">Cytoplasm</location>
    </subcellularLocation>
</comment>
<comment type="similarity">
    <text evidence="2 12">Belongs to the RNA methyltransferase RsmE family.</text>
</comment>
<evidence type="ECO:0000259" key="13">
    <source>
        <dbReference type="Pfam" id="PF04452"/>
    </source>
</evidence>
<evidence type="ECO:0000259" key="14">
    <source>
        <dbReference type="Pfam" id="PF20260"/>
    </source>
</evidence>
<evidence type="ECO:0000256" key="7">
    <source>
        <dbReference type="ARBA" id="ARBA00022603"/>
    </source>
</evidence>
<dbReference type="NCBIfam" id="NF008692">
    <property type="entry name" value="PRK11713.1-5"/>
    <property type="match status" value="1"/>
</dbReference>
<evidence type="ECO:0000256" key="12">
    <source>
        <dbReference type="PIRNR" id="PIRNR015601"/>
    </source>
</evidence>
<comment type="caution">
    <text evidence="15">The sequence shown here is derived from an EMBL/GenBank/DDBJ whole genome shotgun (WGS) entry which is preliminary data.</text>
</comment>
<evidence type="ECO:0000256" key="10">
    <source>
        <dbReference type="ARBA" id="ARBA00025699"/>
    </source>
</evidence>
<evidence type="ECO:0000256" key="9">
    <source>
        <dbReference type="ARBA" id="ARBA00022691"/>
    </source>
</evidence>
<keyword evidence="7 12" id="KW-0489">Methyltransferase</keyword>
<gene>
    <name evidence="15" type="ORF">J2Z64_002405</name>
</gene>
<dbReference type="Pfam" id="PF20260">
    <property type="entry name" value="PUA_4"/>
    <property type="match status" value="1"/>
</dbReference>
<dbReference type="SUPFAM" id="SSF88697">
    <property type="entry name" value="PUA domain-like"/>
    <property type="match status" value="1"/>
</dbReference>
<organism evidence="15 16">
    <name type="scientific">Oceanobacillus polygoni</name>
    <dbReference type="NCBI Taxonomy" id="1235259"/>
    <lineage>
        <taxon>Bacteria</taxon>
        <taxon>Bacillati</taxon>
        <taxon>Bacillota</taxon>
        <taxon>Bacilli</taxon>
        <taxon>Bacillales</taxon>
        <taxon>Bacillaceae</taxon>
        <taxon>Oceanobacillus</taxon>
    </lineage>
</organism>
<comment type="catalytic activity">
    <reaction evidence="11 12">
        <text>uridine(1498) in 16S rRNA + S-adenosyl-L-methionine = N(3)-methyluridine(1498) in 16S rRNA + S-adenosyl-L-homocysteine + H(+)</text>
        <dbReference type="Rhea" id="RHEA:42920"/>
        <dbReference type="Rhea" id="RHEA-COMP:10283"/>
        <dbReference type="Rhea" id="RHEA-COMP:10284"/>
        <dbReference type="ChEBI" id="CHEBI:15378"/>
        <dbReference type="ChEBI" id="CHEBI:57856"/>
        <dbReference type="ChEBI" id="CHEBI:59789"/>
        <dbReference type="ChEBI" id="CHEBI:65315"/>
        <dbReference type="ChEBI" id="CHEBI:74502"/>
        <dbReference type="EC" id="2.1.1.193"/>
    </reaction>
</comment>
<name>A0A9X1CHW8_9BACI</name>
<accession>A0A9X1CHW8</accession>
<dbReference type="GO" id="GO:0070042">
    <property type="term" value="F:rRNA (uridine-N3-)-methyltransferase activity"/>
    <property type="evidence" value="ECO:0007669"/>
    <property type="project" value="TreeGrafter"/>
</dbReference>
<proteinExistence type="inferred from homology"/>
<evidence type="ECO:0000313" key="16">
    <source>
        <dbReference type="Proteomes" id="UP001138793"/>
    </source>
</evidence>
<dbReference type="Gene3D" id="3.40.1280.10">
    <property type="match status" value="1"/>
</dbReference>
<dbReference type="InterPro" id="IPR015947">
    <property type="entry name" value="PUA-like_sf"/>
</dbReference>
<comment type="function">
    <text evidence="10 12">Specifically methylates the N3 position of the uracil ring of uridine 1498 (m3U1498) in 16S rRNA. Acts on the fully assembled 30S ribosomal subunit.</text>
</comment>
<dbReference type="NCBIfam" id="TIGR00046">
    <property type="entry name" value="RsmE family RNA methyltransferase"/>
    <property type="match status" value="1"/>
</dbReference>
<keyword evidence="16" id="KW-1185">Reference proteome</keyword>
<dbReference type="PIRSF" id="PIRSF015601">
    <property type="entry name" value="MTase_slr0722"/>
    <property type="match status" value="1"/>
</dbReference>
<dbReference type="EC" id="2.1.1.193" evidence="3 12"/>
<evidence type="ECO:0000256" key="1">
    <source>
        <dbReference type="ARBA" id="ARBA00004496"/>
    </source>
</evidence>
<evidence type="ECO:0000256" key="4">
    <source>
        <dbReference type="ARBA" id="ARBA00013673"/>
    </source>
</evidence>
<keyword evidence="8 12" id="KW-0808">Transferase</keyword>
<dbReference type="CDD" id="cd18084">
    <property type="entry name" value="RsmE-like"/>
    <property type="match status" value="1"/>
</dbReference>
<feature type="domain" description="Ribosomal RNA small subunit methyltransferase E PUA-like" evidence="14">
    <location>
        <begin position="18"/>
        <end position="65"/>
    </location>
</feature>
<dbReference type="InterPro" id="IPR029026">
    <property type="entry name" value="tRNA_m1G_MTases_N"/>
</dbReference>
<dbReference type="NCBIfam" id="NF008691">
    <property type="entry name" value="PRK11713.1-4"/>
    <property type="match status" value="1"/>
</dbReference>
<evidence type="ECO:0000256" key="6">
    <source>
        <dbReference type="ARBA" id="ARBA00022552"/>
    </source>
</evidence>
<dbReference type="InterPro" id="IPR029028">
    <property type="entry name" value="Alpha/beta_knot_MTases"/>
</dbReference>
<sequence length="256" mass="28988">MQRYFVSSSRFKDNNITITGDDVHHITRVMRYNVGDKIICNNEEGKAAICRISQVTSDEVQVIIETWLNENVELPINVTIAQGIPKGDKFDLVVQKGTELGAHAFIPFQADRSIAIWDKKKAEKKLQRFEKIIKEASEQSHRNKVPVIKSPVSVKDLIEESKNYHVKLFAYEEEAKVSKHQSFGNIINRLDPGQDILVCIGPEGGFSPKEAGLLKENNFSPVRLGPRILRTETAALYALASISYHFEEMRCSECQQ</sequence>
<dbReference type="PANTHER" id="PTHR30027:SF3">
    <property type="entry name" value="16S RRNA (URACIL(1498)-N(3))-METHYLTRANSFERASE"/>
    <property type="match status" value="1"/>
</dbReference>
<dbReference type="EMBL" id="JAGGMB010000007">
    <property type="protein sequence ID" value="MBP2078148.1"/>
    <property type="molecule type" value="Genomic_DNA"/>
</dbReference>
<dbReference type="PANTHER" id="PTHR30027">
    <property type="entry name" value="RIBOSOMAL RNA SMALL SUBUNIT METHYLTRANSFERASE E"/>
    <property type="match status" value="1"/>
</dbReference>
<dbReference type="GO" id="GO:0070475">
    <property type="term" value="P:rRNA base methylation"/>
    <property type="evidence" value="ECO:0007669"/>
    <property type="project" value="TreeGrafter"/>
</dbReference>
<keyword evidence="6 12" id="KW-0698">rRNA processing</keyword>
<evidence type="ECO:0000256" key="2">
    <source>
        <dbReference type="ARBA" id="ARBA00005528"/>
    </source>
</evidence>
<dbReference type="AlphaFoldDB" id="A0A9X1CHW8"/>
<dbReference type="OrthoDB" id="9815641at2"/>
<dbReference type="RefSeq" id="WP_149473932.1">
    <property type="nucleotide sequence ID" value="NZ_JAGGMB010000007.1"/>
</dbReference>
<dbReference type="GO" id="GO:0005737">
    <property type="term" value="C:cytoplasm"/>
    <property type="evidence" value="ECO:0007669"/>
    <property type="project" value="UniProtKB-SubCell"/>
</dbReference>
<dbReference type="Gene3D" id="2.40.240.20">
    <property type="entry name" value="Hypothetical PUA domain-like, domain 1"/>
    <property type="match status" value="1"/>
</dbReference>
<keyword evidence="9 12" id="KW-0949">S-adenosyl-L-methionine</keyword>
<dbReference type="InterPro" id="IPR046886">
    <property type="entry name" value="RsmE_MTase_dom"/>
</dbReference>
<dbReference type="Pfam" id="PF04452">
    <property type="entry name" value="Methyltrans_RNA"/>
    <property type="match status" value="1"/>
</dbReference>
<reference evidence="15" key="1">
    <citation type="submission" date="2021-03" db="EMBL/GenBank/DDBJ databases">
        <title>Genomic Encyclopedia of Type Strains, Phase IV (KMG-IV): sequencing the most valuable type-strain genomes for metagenomic binning, comparative biology and taxonomic classification.</title>
        <authorList>
            <person name="Goeker M."/>
        </authorList>
    </citation>
    <scope>NUCLEOTIDE SEQUENCE</scope>
    <source>
        <strain evidence="15">DSM 107338</strain>
    </source>
</reference>
<evidence type="ECO:0000256" key="3">
    <source>
        <dbReference type="ARBA" id="ARBA00012328"/>
    </source>
</evidence>
<evidence type="ECO:0000313" key="15">
    <source>
        <dbReference type="EMBL" id="MBP2078148.1"/>
    </source>
</evidence>
<feature type="domain" description="Ribosomal RNA small subunit methyltransferase E methyltransferase" evidence="13">
    <location>
        <begin position="73"/>
        <end position="242"/>
    </location>
</feature>
<evidence type="ECO:0000256" key="8">
    <source>
        <dbReference type="ARBA" id="ARBA00022679"/>
    </source>
</evidence>
<dbReference type="SUPFAM" id="SSF75217">
    <property type="entry name" value="alpha/beta knot"/>
    <property type="match status" value="1"/>
</dbReference>
<evidence type="ECO:0000256" key="11">
    <source>
        <dbReference type="ARBA" id="ARBA00047944"/>
    </source>
</evidence>
<dbReference type="InterPro" id="IPR006700">
    <property type="entry name" value="RsmE"/>
</dbReference>
<keyword evidence="5 12" id="KW-0963">Cytoplasm</keyword>
<protein>
    <recommendedName>
        <fullName evidence="4 12">Ribosomal RNA small subunit methyltransferase E</fullName>
        <ecNumber evidence="3 12">2.1.1.193</ecNumber>
    </recommendedName>
</protein>
<dbReference type="InterPro" id="IPR046887">
    <property type="entry name" value="RsmE_PUA-like"/>
</dbReference>
<evidence type="ECO:0000256" key="5">
    <source>
        <dbReference type="ARBA" id="ARBA00022490"/>
    </source>
</evidence>
<dbReference type="Proteomes" id="UP001138793">
    <property type="component" value="Unassembled WGS sequence"/>
</dbReference>